<keyword evidence="2" id="KW-0255">Endonuclease</keyword>
<dbReference type="InterPro" id="IPR052892">
    <property type="entry name" value="NA-targeting_endonuclease"/>
</dbReference>
<dbReference type="SMART" id="SM00507">
    <property type="entry name" value="HNHc"/>
    <property type="match status" value="1"/>
</dbReference>
<dbReference type="PANTHER" id="PTHR33877">
    <property type="entry name" value="SLL1193 PROTEIN"/>
    <property type="match status" value="1"/>
</dbReference>
<evidence type="ECO:0000313" key="2">
    <source>
        <dbReference type="EMBL" id="SIT08909.1"/>
    </source>
</evidence>
<dbReference type="Proteomes" id="UP000185639">
    <property type="component" value="Unassembled WGS sequence"/>
</dbReference>
<sequence length="259" mass="30598">MNFFETYYYANVINNVLNNAMAYSRSLHEWHEDQAVELLLQPFQKWSVLHSFSYFIIEDIIYENIEKSDSNEVLWVEHAFHHHRLDVESFKEWLIRTGSDRNDINAIGDYHSELRMTGWLELLIENMVNEVFLILFSNRQLLQNLNEYVAGIVSFIQISELDENQVNYLNKDGIPKRAKIPEWVKRAVFFRDRGRCVSCSLDISNLVSLQSSKHFDHMVPLARGGINDVTNIQLMCEKCNLMKGKKDFKTSKMYEPWYV</sequence>
<keyword evidence="3" id="KW-1185">Reference proteome</keyword>
<dbReference type="PANTHER" id="PTHR33877:SF1">
    <property type="entry name" value="TYPE IV METHYL-DIRECTED RESTRICTION ENZYME ECOKMCRA"/>
    <property type="match status" value="1"/>
</dbReference>
<name>A0A1N7PEV5_9GAMM</name>
<accession>A0A1N7PEV5</accession>
<keyword evidence="2" id="KW-0378">Hydrolase</keyword>
<dbReference type="Gene3D" id="1.10.30.50">
    <property type="match status" value="1"/>
</dbReference>
<evidence type="ECO:0000259" key="1">
    <source>
        <dbReference type="SMART" id="SM00507"/>
    </source>
</evidence>
<keyword evidence="2" id="KW-0540">Nuclease</keyword>
<dbReference type="EMBL" id="FTOH01000009">
    <property type="protein sequence ID" value="SIT08909.1"/>
    <property type="molecule type" value="Genomic_DNA"/>
</dbReference>
<dbReference type="InterPro" id="IPR003615">
    <property type="entry name" value="HNH_nuc"/>
</dbReference>
<feature type="domain" description="HNH nuclease" evidence="1">
    <location>
        <begin position="183"/>
        <end position="241"/>
    </location>
</feature>
<dbReference type="STRING" id="484498.SAMN05421686_109126"/>
<dbReference type="Pfam" id="PF01844">
    <property type="entry name" value="HNH"/>
    <property type="match status" value="1"/>
</dbReference>
<dbReference type="AlphaFoldDB" id="A0A1N7PEV5"/>
<dbReference type="GO" id="GO:0004519">
    <property type="term" value="F:endonuclease activity"/>
    <property type="evidence" value="ECO:0007669"/>
    <property type="project" value="UniProtKB-KW"/>
</dbReference>
<evidence type="ECO:0000313" key="3">
    <source>
        <dbReference type="Proteomes" id="UP000185639"/>
    </source>
</evidence>
<reference evidence="3" key="1">
    <citation type="submission" date="2017-01" db="EMBL/GenBank/DDBJ databases">
        <authorList>
            <person name="Varghese N."/>
            <person name="Submissions S."/>
        </authorList>
    </citation>
    <scope>NUCLEOTIDE SEQUENCE [LARGE SCALE GENOMIC DNA]</scope>
    <source>
        <strain evidence="3">DSM 24913</strain>
    </source>
</reference>
<proteinExistence type="predicted"/>
<dbReference type="GO" id="GO:0008270">
    <property type="term" value="F:zinc ion binding"/>
    <property type="evidence" value="ECO:0007669"/>
    <property type="project" value="InterPro"/>
</dbReference>
<gene>
    <name evidence="2" type="ORF">SAMN05421686_109126</name>
</gene>
<organism evidence="2 3">
    <name type="scientific">Thalassolituus maritimus</name>
    <dbReference type="NCBI Taxonomy" id="484498"/>
    <lineage>
        <taxon>Bacteria</taxon>
        <taxon>Pseudomonadati</taxon>
        <taxon>Pseudomonadota</taxon>
        <taxon>Gammaproteobacteria</taxon>
        <taxon>Oceanospirillales</taxon>
        <taxon>Oceanospirillaceae</taxon>
        <taxon>Thalassolituus</taxon>
    </lineage>
</organism>
<dbReference type="InterPro" id="IPR002711">
    <property type="entry name" value="HNH"/>
</dbReference>
<protein>
    <submittedName>
        <fullName evidence="2">HNH endonuclease</fullName>
    </submittedName>
</protein>
<dbReference type="GO" id="GO:0003676">
    <property type="term" value="F:nucleic acid binding"/>
    <property type="evidence" value="ECO:0007669"/>
    <property type="project" value="InterPro"/>
</dbReference>